<keyword evidence="1" id="KW-0812">Transmembrane</keyword>
<accession>E3H9C1</accession>
<proteinExistence type="predicted"/>
<organism evidence="2 3">
    <name type="scientific">Ilyobacter polytropus (strain ATCC 51220 / DSM 2926 / LMG 16218 / CuHBu1)</name>
    <dbReference type="NCBI Taxonomy" id="572544"/>
    <lineage>
        <taxon>Bacteria</taxon>
        <taxon>Fusobacteriati</taxon>
        <taxon>Fusobacteriota</taxon>
        <taxon>Fusobacteriia</taxon>
        <taxon>Fusobacteriales</taxon>
        <taxon>Fusobacteriaceae</taxon>
        <taxon>Ilyobacter</taxon>
    </lineage>
</organism>
<evidence type="ECO:0000313" key="2">
    <source>
        <dbReference type="EMBL" id="ADO83030.1"/>
    </source>
</evidence>
<reference evidence="2 3" key="1">
    <citation type="journal article" date="2010" name="Stand. Genomic Sci.">
        <title>Complete genome sequence of Ilyobacter polytropus type strain (CuHbu1).</title>
        <authorList>
            <person name="Sikorski J."/>
            <person name="Chertkov O."/>
            <person name="Lapidus A."/>
            <person name="Nolan M."/>
            <person name="Lucas S."/>
            <person name="Del Rio T.G."/>
            <person name="Tice H."/>
            <person name="Cheng J.F."/>
            <person name="Tapia R."/>
            <person name="Han C."/>
            <person name="Goodwin L."/>
            <person name="Pitluck S."/>
            <person name="Liolios K."/>
            <person name="Ivanova N."/>
            <person name="Mavromatis K."/>
            <person name="Mikhailova N."/>
            <person name="Pati A."/>
            <person name="Chen A."/>
            <person name="Palaniappan K."/>
            <person name="Land M."/>
            <person name="Hauser L."/>
            <person name="Chang Y.J."/>
            <person name="Jeffries C.D."/>
            <person name="Brambilla E."/>
            <person name="Yasawong M."/>
            <person name="Rohde M."/>
            <person name="Pukall R."/>
            <person name="Spring S."/>
            <person name="Goker M."/>
            <person name="Woyke T."/>
            <person name="Bristow J."/>
            <person name="Eisen J.A."/>
            <person name="Markowitz V."/>
            <person name="Hugenholtz P."/>
            <person name="Kyrpides N.C."/>
            <person name="Klenk H.P."/>
        </authorList>
    </citation>
    <scope>NUCLEOTIDE SEQUENCE [LARGE SCALE GENOMIC DNA]</scope>
    <source>
        <strain evidence="3">ATCC 51220 / DSM 2926 / LMG 16218 / CuHBu1</strain>
    </source>
</reference>
<feature type="transmembrane region" description="Helical" evidence="1">
    <location>
        <begin position="48"/>
        <end position="71"/>
    </location>
</feature>
<dbReference type="HOGENOM" id="CLU_939274_0_0_0"/>
<dbReference type="eggNOG" id="ENOG5032X0A">
    <property type="taxonomic scope" value="Bacteria"/>
</dbReference>
<evidence type="ECO:0000313" key="3">
    <source>
        <dbReference type="Proteomes" id="UP000006875"/>
    </source>
</evidence>
<dbReference type="STRING" id="572544.Ilyop_1249"/>
<feature type="transmembrane region" description="Helical" evidence="1">
    <location>
        <begin position="24"/>
        <end position="42"/>
    </location>
</feature>
<keyword evidence="1" id="KW-1133">Transmembrane helix</keyword>
<dbReference type="Proteomes" id="UP000006875">
    <property type="component" value="Chromosome"/>
</dbReference>
<keyword evidence="1" id="KW-0472">Membrane</keyword>
<sequence length="298" mass="35478">MATCLDSFLLIETYYNLKFPLEKFWYFHIGLSLIFILLNWIFFHEDIYYFDLLIFLFPVMGFGGFLFIELIPKLDADYQMIEESSDFKTYLKNRREVEFIDLALELGTMGAFDILATGTPEEKKNFLINFDPPDERFKVEVLEKALLDEDIDVIHYAATELNWIYEKHRINIQNSNQSGDLKKIFKSYNDYIESGLLKGDVLLLAQKKALNILKTLFDKDRSYAVKLLKFYKNMDDKKCQIHLERILEQEKPDAEVLNFALEYYYEKNWYEKIIQMKEKFIKTGLEIPYHLRNDIKGA</sequence>
<name>E3H9C1_ILYPC</name>
<keyword evidence="3" id="KW-1185">Reference proteome</keyword>
<evidence type="ECO:0000256" key="1">
    <source>
        <dbReference type="SAM" id="Phobius"/>
    </source>
</evidence>
<dbReference type="RefSeq" id="WP_013387697.1">
    <property type="nucleotide sequence ID" value="NC_014632.1"/>
</dbReference>
<gene>
    <name evidence="2" type="ordered locus">Ilyop_1249</name>
</gene>
<dbReference type="KEGG" id="ipo:Ilyop_1249"/>
<dbReference type="AlphaFoldDB" id="E3H9C1"/>
<protein>
    <submittedName>
        <fullName evidence="2">Uncharacterized protein</fullName>
    </submittedName>
</protein>
<dbReference type="EMBL" id="CP002281">
    <property type="protein sequence ID" value="ADO83030.1"/>
    <property type="molecule type" value="Genomic_DNA"/>
</dbReference>